<accession>A0A427YSP3</accession>
<organism evidence="2 3">
    <name type="scientific">Saitozyma podzolica</name>
    <dbReference type="NCBI Taxonomy" id="1890683"/>
    <lineage>
        <taxon>Eukaryota</taxon>
        <taxon>Fungi</taxon>
        <taxon>Dikarya</taxon>
        <taxon>Basidiomycota</taxon>
        <taxon>Agaricomycotina</taxon>
        <taxon>Tremellomycetes</taxon>
        <taxon>Tremellales</taxon>
        <taxon>Trimorphomycetaceae</taxon>
        <taxon>Saitozyma</taxon>
    </lineage>
</organism>
<dbReference type="Proteomes" id="UP000279259">
    <property type="component" value="Unassembled WGS sequence"/>
</dbReference>
<comment type="caution">
    <text evidence="2">The sequence shown here is derived from an EMBL/GenBank/DDBJ whole genome shotgun (WGS) entry which is preliminary data.</text>
</comment>
<dbReference type="AlphaFoldDB" id="A0A427YSP3"/>
<name>A0A427YSP3_9TREE</name>
<feature type="compositionally biased region" description="Basic and acidic residues" evidence="1">
    <location>
        <begin position="57"/>
        <end position="69"/>
    </location>
</feature>
<protein>
    <submittedName>
        <fullName evidence="2">Uncharacterized protein</fullName>
    </submittedName>
</protein>
<gene>
    <name evidence="2" type="ORF">EHS25_003971</name>
</gene>
<evidence type="ECO:0000256" key="1">
    <source>
        <dbReference type="SAM" id="MobiDB-lite"/>
    </source>
</evidence>
<sequence length="221" mass="23525">MPPSLFNLELPRGCSTFPRCEGFGNHDPIPRVAGTKRKPSPDRLGDLGPTPSIRPRLSGDRRDPLEREGGSLSEADTTPCPAPTGIVAPPFTPGCTPPRPPSPLGPRCGRQALPNRHAAHAWDACVNQDRQSGHHRGELLENIAESAVVPALQASMDDSGHARIWGFILACARRDSFCSTTSEPRASYSVYIVKAATGFGASNASLQQGGGQSHGDWRFGS</sequence>
<feature type="region of interest" description="Disordered" evidence="1">
    <location>
        <begin position="17"/>
        <end position="83"/>
    </location>
</feature>
<reference evidence="2 3" key="1">
    <citation type="submission" date="2018-11" db="EMBL/GenBank/DDBJ databases">
        <title>Genome sequence of Saitozyma podzolica DSM 27192.</title>
        <authorList>
            <person name="Aliyu H."/>
            <person name="Gorte O."/>
            <person name="Ochsenreither K."/>
        </authorList>
    </citation>
    <scope>NUCLEOTIDE SEQUENCE [LARGE SCALE GENOMIC DNA]</scope>
    <source>
        <strain evidence="2 3">DSM 27192</strain>
    </source>
</reference>
<keyword evidence="3" id="KW-1185">Reference proteome</keyword>
<proteinExistence type="predicted"/>
<evidence type="ECO:0000313" key="3">
    <source>
        <dbReference type="Proteomes" id="UP000279259"/>
    </source>
</evidence>
<dbReference type="EMBL" id="RSCD01000002">
    <property type="protein sequence ID" value="RSH94168.1"/>
    <property type="molecule type" value="Genomic_DNA"/>
</dbReference>
<evidence type="ECO:0000313" key="2">
    <source>
        <dbReference type="EMBL" id="RSH94168.1"/>
    </source>
</evidence>